<keyword evidence="4 10" id="KW-0067">ATP-binding</keyword>
<feature type="domain" description="Protein kinase" evidence="12">
    <location>
        <begin position="167"/>
        <end position="431"/>
    </location>
</feature>
<feature type="compositionally biased region" description="Low complexity" evidence="11">
    <location>
        <begin position="22"/>
        <end position="32"/>
    </location>
</feature>
<dbReference type="SUPFAM" id="SSF56112">
    <property type="entry name" value="Protein kinase-like (PK-like)"/>
    <property type="match status" value="1"/>
</dbReference>
<keyword evidence="2 10" id="KW-0547">Nucleotide-binding</keyword>
<dbReference type="Pfam" id="PF00069">
    <property type="entry name" value="Pkinase"/>
    <property type="match status" value="1"/>
</dbReference>
<comment type="catalytic activity">
    <reaction evidence="9">
        <text>L-tyrosyl-[protein] + ATP = O-phospho-L-tyrosyl-[protein] + ADP + H(+)</text>
        <dbReference type="Rhea" id="RHEA:10596"/>
        <dbReference type="Rhea" id="RHEA-COMP:10136"/>
        <dbReference type="Rhea" id="RHEA-COMP:20101"/>
        <dbReference type="ChEBI" id="CHEBI:15378"/>
        <dbReference type="ChEBI" id="CHEBI:30616"/>
        <dbReference type="ChEBI" id="CHEBI:46858"/>
        <dbReference type="ChEBI" id="CHEBI:61978"/>
        <dbReference type="ChEBI" id="CHEBI:456216"/>
        <dbReference type="EC" id="2.7.12.2"/>
    </reaction>
</comment>
<evidence type="ECO:0000256" key="1">
    <source>
        <dbReference type="ARBA" id="ARBA00022679"/>
    </source>
</evidence>
<keyword evidence="1" id="KW-0808">Transferase</keyword>
<sequence>MMKRNLKLDLIISDDDIKNNKKSQSNNQSPKQDYNDQEESKKQSSVADDDGQSDSKNKKSKGAGVQIKRPQLSIQNVESNNQSKEDLSISNYNSAADKQKQQTQEQKKGINKNNLVLDQSVELGSMSCELDSEGLKVMREDYEIGREGMRNISTGQIIVGNLAKEDLDIQEVIGNGASGYVYKALHKPSGRYLAIKSINAFDKGKRHQLINDLRSLSKNSCPFLVEFCGALYEEGAVKVALEYMNMGSLKSIIKLAKKNPDWQQGHALIPEPILSKLVQQILCGLSYLNICKKQMHRDIKPDNILVNTQGVAKLTDFGIATELDETGGLAKTFVGTLTYMSPERMEGENYSAKGDIWSLGIVIVEMITGEFPYPETRDFLEMHNLIANKPSPNVPKNGNFSDELFDFVDKCLLKLPEDRASSIQLLAHPWILKYSQSDAKIAQYFQVLKQYEEL</sequence>
<evidence type="ECO:0000256" key="9">
    <source>
        <dbReference type="ARBA" id="ARBA00051693"/>
    </source>
</evidence>
<evidence type="ECO:0000256" key="6">
    <source>
        <dbReference type="ARBA" id="ARBA00038999"/>
    </source>
</evidence>
<evidence type="ECO:0000256" key="3">
    <source>
        <dbReference type="ARBA" id="ARBA00022777"/>
    </source>
</evidence>
<dbReference type="InterPro" id="IPR000719">
    <property type="entry name" value="Prot_kinase_dom"/>
</dbReference>
<accession>A0A078A8P3</accession>
<dbReference type="PANTHER" id="PTHR48013">
    <property type="entry name" value="DUAL SPECIFICITY MITOGEN-ACTIVATED PROTEIN KINASE KINASE 5-RELATED"/>
    <property type="match status" value="1"/>
</dbReference>
<dbReference type="InterPro" id="IPR017441">
    <property type="entry name" value="Protein_kinase_ATP_BS"/>
</dbReference>
<dbReference type="SMART" id="SM00220">
    <property type="entry name" value="S_TKc"/>
    <property type="match status" value="1"/>
</dbReference>
<evidence type="ECO:0000256" key="11">
    <source>
        <dbReference type="SAM" id="MobiDB-lite"/>
    </source>
</evidence>
<dbReference type="OrthoDB" id="10252354at2759"/>
<evidence type="ECO:0000256" key="7">
    <source>
        <dbReference type="ARBA" id="ARBA00049014"/>
    </source>
</evidence>
<protein>
    <recommendedName>
        <fullName evidence="6">mitogen-activated protein kinase kinase</fullName>
        <ecNumber evidence="6">2.7.12.2</ecNumber>
    </recommendedName>
</protein>
<evidence type="ECO:0000256" key="2">
    <source>
        <dbReference type="ARBA" id="ARBA00022741"/>
    </source>
</evidence>
<dbReference type="OMA" id="RMEGENY"/>
<dbReference type="AlphaFoldDB" id="A0A078A8P3"/>
<feature type="region of interest" description="Disordered" evidence="11">
    <location>
        <begin position="1"/>
        <end position="86"/>
    </location>
</feature>
<name>A0A078A8P3_STYLE</name>
<dbReference type="CDD" id="cd06623">
    <property type="entry name" value="PKc_MAPKK_plant_like"/>
    <property type="match status" value="1"/>
</dbReference>
<evidence type="ECO:0000256" key="5">
    <source>
        <dbReference type="ARBA" id="ARBA00038035"/>
    </source>
</evidence>
<evidence type="ECO:0000256" key="8">
    <source>
        <dbReference type="ARBA" id="ARBA00049299"/>
    </source>
</evidence>
<feature type="compositionally biased region" description="Polar residues" evidence="11">
    <location>
        <begin position="72"/>
        <end position="86"/>
    </location>
</feature>
<evidence type="ECO:0000256" key="4">
    <source>
        <dbReference type="ARBA" id="ARBA00022840"/>
    </source>
</evidence>
<dbReference type="InParanoid" id="A0A078A8P3"/>
<dbReference type="EC" id="2.7.12.2" evidence="6"/>
<dbReference type="EMBL" id="CCKQ01006915">
    <property type="protein sequence ID" value="CDW78251.1"/>
    <property type="molecule type" value="Genomic_DNA"/>
</dbReference>
<dbReference type="PROSITE" id="PS50011">
    <property type="entry name" value="PROTEIN_KINASE_DOM"/>
    <property type="match status" value="1"/>
</dbReference>
<dbReference type="Gene3D" id="3.30.200.20">
    <property type="entry name" value="Phosphorylase Kinase, domain 1"/>
    <property type="match status" value="1"/>
</dbReference>
<organism evidence="13 14">
    <name type="scientific">Stylonychia lemnae</name>
    <name type="common">Ciliate</name>
    <dbReference type="NCBI Taxonomy" id="5949"/>
    <lineage>
        <taxon>Eukaryota</taxon>
        <taxon>Sar</taxon>
        <taxon>Alveolata</taxon>
        <taxon>Ciliophora</taxon>
        <taxon>Intramacronucleata</taxon>
        <taxon>Spirotrichea</taxon>
        <taxon>Stichotrichia</taxon>
        <taxon>Sporadotrichida</taxon>
        <taxon>Oxytrichidae</taxon>
        <taxon>Stylonychinae</taxon>
        <taxon>Stylonychia</taxon>
    </lineage>
</organism>
<dbReference type="PANTHER" id="PTHR48013:SF9">
    <property type="entry name" value="DUAL SPECIFICITY MITOGEN-ACTIVATED PROTEIN KINASE KINASE 5"/>
    <property type="match status" value="1"/>
</dbReference>
<dbReference type="PROSITE" id="PS00107">
    <property type="entry name" value="PROTEIN_KINASE_ATP"/>
    <property type="match status" value="1"/>
</dbReference>
<evidence type="ECO:0000259" key="12">
    <source>
        <dbReference type="PROSITE" id="PS50011"/>
    </source>
</evidence>
<dbReference type="GO" id="GO:0005524">
    <property type="term" value="F:ATP binding"/>
    <property type="evidence" value="ECO:0007669"/>
    <property type="project" value="UniProtKB-UniRule"/>
</dbReference>
<evidence type="ECO:0000313" key="13">
    <source>
        <dbReference type="EMBL" id="CDW78251.1"/>
    </source>
</evidence>
<gene>
    <name evidence="13" type="primary">Contig16728.g17822</name>
    <name evidence="13" type="ORF">STYLEM_7226</name>
</gene>
<keyword evidence="3 13" id="KW-0418">Kinase</keyword>
<evidence type="ECO:0000313" key="14">
    <source>
        <dbReference type="Proteomes" id="UP000039865"/>
    </source>
</evidence>
<dbReference type="InterPro" id="IPR011009">
    <property type="entry name" value="Kinase-like_dom_sf"/>
</dbReference>
<reference evidence="13 14" key="1">
    <citation type="submission" date="2014-06" db="EMBL/GenBank/DDBJ databases">
        <authorList>
            <person name="Swart Estienne"/>
        </authorList>
    </citation>
    <scope>NUCLEOTIDE SEQUENCE [LARGE SCALE GENOMIC DNA]</scope>
    <source>
        <strain evidence="13 14">130c</strain>
    </source>
</reference>
<feature type="binding site" evidence="10">
    <location>
        <position position="196"/>
    </location>
    <ligand>
        <name>ATP</name>
        <dbReference type="ChEBI" id="CHEBI:30616"/>
    </ligand>
</feature>
<dbReference type="Gene3D" id="1.10.510.10">
    <property type="entry name" value="Transferase(Phosphotransferase) domain 1"/>
    <property type="match status" value="1"/>
</dbReference>
<proteinExistence type="inferred from homology"/>
<comment type="similarity">
    <text evidence="5">Belongs to the protein kinase superfamily. STE Ser/Thr protein kinase family. MAP kinase kinase subfamily.</text>
</comment>
<dbReference type="Proteomes" id="UP000039865">
    <property type="component" value="Unassembled WGS sequence"/>
</dbReference>
<comment type="catalytic activity">
    <reaction evidence="7">
        <text>L-seryl-[protein] + ATP = O-phospho-L-seryl-[protein] + ADP + H(+)</text>
        <dbReference type="Rhea" id="RHEA:17989"/>
        <dbReference type="Rhea" id="RHEA-COMP:9863"/>
        <dbReference type="Rhea" id="RHEA-COMP:11604"/>
        <dbReference type="ChEBI" id="CHEBI:15378"/>
        <dbReference type="ChEBI" id="CHEBI:29999"/>
        <dbReference type="ChEBI" id="CHEBI:30616"/>
        <dbReference type="ChEBI" id="CHEBI:83421"/>
        <dbReference type="ChEBI" id="CHEBI:456216"/>
        <dbReference type="EC" id="2.7.12.2"/>
    </reaction>
</comment>
<evidence type="ECO:0000256" key="10">
    <source>
        <dbReference type="PROSITE-ProRule" id="PRU10141"/>
    </source>
</evidence>
<comment type="catalytic activity">
    <reaction evidence="8">
        <text>L-threonyl-[protein] + ATP = O-phospho-L-threonyl-[protein] + ADP + H(+)</text>
        <dbReference type="Rhea" id="RHEA:46608"/>
        <dbReference type="Rhea" id="RHEA-COMP:11060"/>
        <dbReference type="Rhea" id="RHEA-COMP:11605"/>
        <dbReference type="ChEBI" id="CHEBI:15378"/>
        <dbReference type="ChEBI" id="CHEBI:30013"/>
        <dbReference type="ChEBI" id="CHEBI:30616"/>
        <dbReference type="ChEBI" id="CHEBI:61977"/>
        <dbReference type="ChEBI" id="CHEBI:456216"/>
        <dbReference type="EC" id="2.7.12.2"/>
    </reaction>
</comment>
<dbReference type="GO" id="GO:0004708">
    <property type="term" value="F:MAP kinase kinase activity"/>
    <property type="evidence" value="ECO:0007669"/>
    <property type="project" value="UniProtKB-EC"/>
</dbReference>
<keyword evidence="14" id="KW-1185">Reference proteome</keyword>